<evidence type="ECO:0000313" key="1">
    <source>
        <dbReference type="EMBL" id="OZS41384.1"/>
    </source>
</evidence>
<dbReference type="Proteomes" id="UP000215999">
    <property type="component" value="Unassembled WGS sequence"/>
</dbReference>
<keyword evidence="1" id="KW-0347">Helicase</keyword>
<keyword evidence="1" id="KW-0547">Nucleotide-binding</keyword>
<name>A0ABX4FR06_9GAMM</name>
<evidence type="ECO:0000313" key="2">
    <source>
        <dbReference type="Proteomes" id="UP000215999"/>
    </source>
</evidence>
<keyword evidence="1" id="KW-0378">Hydrolase</keyword>
<organism evidence="1 2">
    <name type="scientific">Photobacterium sanguinicancri</name>
    <dbReference type="NCBI Taxonomy" id="875932"/>
    <lineage>
        <taxon>Bacteria</taxon>
        <taxon>Pseudomonadati</taxon>
        <taxon>Pseudomonadota</taxon>
        <taxon>Gammaproteobacteria</taxon>
        <taxon>Vibrionales</taxon>
        <taxon>Vibrionaceae</taxon>
        <taxon>Photobacterium</taxon>
    </lineage>
</organism>
<proteinExistence type="predicted"/>
<sequence length="139" mass="16253">FPFVICVTKKINNYQTYRNALYMMLTRSFLTSYLLINEESNTNLLTTIEGELANINRTGKLVVKAPTEQEIQQIKTTIKYTDLTKSFYDSVNDLFDEMKVPVKLRKQFYKIIQQTVGDGFDRETVTKIIEFNKNLSSER</sequence>
<feature type="non-terminal residue" evidence="1">
    <location>
        <position position="1"/>
    </location>
</feature>
<keyword evidence="2" id="KW-1185">Reference proteome</keyword>
<reference evidence="1 2" key="1">
    <citation type="journal article" date="2016" name="Antonie Van Leeuwenhoek">
        <title>Photobacterium sanguinicancri sp. nov. isolated from marine animals.</title>
        <authorList>
            <person name="Gomez-Gil B."/>
            <person name="Roque A."/>
            <person name="Rotllant G."/>
            <person name="Romalde J.L."/>
            <person name="Doce A."/>
            <person name="Eggermont M."/>
            <person name="Defoirdt T."/>
        </authorList>
    </citation>
    <scope>NUCLEOTIDE SEQUENCE [LARGE SCALE GENOMIC DNA]</scope>
    <source>
        <strain evidence="1 2">CAIM 1827</strain>
    </source>
</reference>
<dbReference type="EMBL" id="NOIF01000363">
    <property type="protein sequence ID" value="OZS41384.1"/>
    <property type="molecule type" value="Genomic_DNA"/>
</dbReference>
<comment type="caution">
    <text evidence="1">The sequence shown here is derived from an EMBL/GenBank/DDBJ whole genome shotgun (WGS) entry which is preliminary data.</text>
</comment>
<keyword evidence="1" id="KW-0067">ATP-binding</keyword>
<dbReference type="GO" id="GO:0004386">
    <property type="term" value="F:helicase activity"/>
    <property type="evidence" value="ECO:0007669"/>
    <property type="project" value="UniProtKB-KW"/>
</dbReference>
<protein>
    <submittedName>
        <fullName evidence="1">DNA helicase</fullName>
    </submittedName>
</protein>
<gene>
    <name evidence="1" type="ORF">ASV53_24020</name>
</gene>
<accession>A0ABX4FR06</accession>